<dbReference type="GO" id="GO:0005524">
    <property type="term" value="F:ATP binding"/>
    <property type="evidence" value="ECO:0007669"/>
    <property type="project" value="UniProtKB-KW"/>
</dbReference>
<dbReference type="GO" id="GO:0032958">
    <property type="term" value="P:inositol phosphate biosynthetic process"/>
    <property type="evidence" value="ECO:0007669"/>
    <property type="project" value="InterPro"/>
</dbReference>
<dbReference type="EC" id="2.7.-.-" evidence="8"/>
<evidence type="ECO:0000256" key="9">
    <source>
        <dbReference type="SAM" id="MobiDB-lite"/>
    </source>
</evidence>
<feature type="region of interest" description="Disordered" evidence="9">
    <location>
        <begin position="1"/>
        <end position="28"/>
    </location>
</feature>
<dbReference type="InterPro" id="IPR005522">
    <property type="entry name" value="IPK"/>
</dbReference>
<comment type="catalytic activity">
    <reaction evidence="7">
        <text>1D-myo-inositol 1,3,4,6-tetrakisphosphate + ATP = 1D-myo-inositol 1,3,4,5,6-pentakisphosphate + ADP + H(+)</text>
        <dbReference type="Rhea" id="RHEA:12717"/>
        <dbReference type="ChEBI" id="CHEBI:15378"/>
        <dbReference type="ChEBI" id="CHEBI:30616"/>
        <dbReference type="ChEBI" id="CHEBI:57660"/>
        <dbReference type="ChEBI" id="CHEBI:57733"/>
        <dbReference type="ChEBI" id="CHEBI:456216"/>
        <dbReference type="EC" id="2.7.1.140"/>
    </reaction>
</comment>
<evidence type="ECO:0000256" key="2">
    <source>
        <dbReference type="ARBA" id="ARBA00022679"/>
    </source>
</evidence>
<protein>
    <recommendedName>
        <fullName evidence="8">Kinase</fullName>
        <ecNumber evidence="8">2.7.-.-</ecNumber>
    </recommendedName>
</protein>
<dbReference type="OMA" id="DCAFAAT"/>
<gene>
    <name evidence="10" type="ORF">TCAL_07414</name>
</gene>
<comment type="caution">
    <text evidence="10">The sequence shown here is derived from an EMBL/GenBank/DDBJ whole genome shotgun (WGS) entry which is preliminary data.</text>
</comment>
<keyword evidence="2 8" id="KW-0808">Transferase</keyword>
<reference evidence="10 11" key="1">
    <citation type="journal article" date="2018" name="Nat. Ecol. Evol.">
        <title>Genomic signatures of mitonuclear coevolution across populations of Tigriopus californicus.</title>
        <authorList>
            <person name="Barreto F.S."/>
            <person name="Watson E.T."/>
            <person name="Lima T.G."/>
            <person name="Willett C.S."/>
            <person name="Edmands S."/>
            <person name="Li W."/>
            <person name="Burton R.S."/>
        </authorList>
    </citation>
    <scope>NUCLEOTIDE SEQUENCE [LARGE SCALE GENOMIC DNA]</scope>
    <source>
        <strain evidence="10 11">San Diego</strain>
    </source>
</reference>
<dbReference type="AlphaFoldDB" id="A0A553PGI4"/>
<evidence type="ECO:0000256" key="3">
    <source>
        <dbReference type="ARBA" id="ARBA00022741"/>
    </source>
</evidence>
<dbReference type="GO" id="GO:0005737">
    <property type="term" value="C:cytoplasm"/>
    <property type="evidence" value="ECO:0007669"/>
    <property type="project" value="TreeGrafter"/>
</dbReference>
<dbReference type="Proteomes" id="UP000318571">
    <property type="component" value="Chromosome 5"/>
</dbReference>
<keyword evidence="3" id="KW-0547">Nucleotide-binding</keyword>
<dbReference type="GO" id="GO:0008440">
    <property type="term" value="F:inositol-1,4,5-trisphosphate 3-kinase activity"/>
    <property type="evidence" value="ECO:0007669"/>
    <property type="project" value="TreeGrafter"/>
</dbReference>
<comment type="catalytic activity">
    <reaction evidence="6">
        <text>1D-myo-inositol 1,4,5-trisphosphate + 2 ATP = 1D-myo-inositol 1,3,4,5,6-pentakisphosphate + 2 ADP + 2 H(+)</text>
        <dbReference type="Rhea" id="RHEA:32359"/>
        <dbReference type="ChEBI" id="CHEBI:15378"/>
        <dbReference type="ChEBI" id="CHEBI:30616"/>
        <dbReference type="ChEBI" id="CHEBI:57733"/>
        <dbReference type="ChEBI" id="CHEBI:203600"/>
        <dbReference type="ChEBI" id="CHEBI:456216"/>
        <dbReference type="EC" id="2.7.1.151"/>
    </reaction>
</comment>
<keyword evidence="4 8" id="KW-0418">Kinase</keyword>
<dbReference type="PANTHER" id="PTHR12400">
    <property type="entry name" value="INOSITOL POLYPHOSPHATE KINASE"/>
    <property type="match status" value="1"/>
</dbReference>
<evidence type="ECO:0000256" key="8">
    <source>
        <dbReference type="RuleBase" id="RU363090"/>
    </source>
</evidence>
<evidence type="ECO:0000256" key="1">
    <source>
        <dbReference type="ARBA" id="ARBA00007374"/>
    </source>
</evidence>
<evidence type="ECO:0000256" key="6">
    <source>
        <dbReference type="ARBA" id="ARBA00036164"/>
    </source>
</evidence>
<keyword evidence="11" id="KW-1185">Reference proteome</keyword>
<evidence type="ECO:0000313" key="10">
    <source>
        <dbReference type="EMBL" id="TRY76796.1"/>
    </source>
</evidence>
<dbReference type="PANTHER" id="PTHR12400:SF51">
    <property type="entry name" value="INOSITOL POLYPHOSPHATE MULTIKINASE"/>
    <property type="match status" value="1"/>
</dbReference>
<evidence type="ECO:0000313" key="11">
    <source>
        <dbReference type="Proteomes" id="UP000318571"/>
    </source>
</evidence>
<dbReference type="GO" id="GO:0047326">
    <property type="term" value="F:inositol-1,3,4,6-tetrakisphosphate 5-kinase activity"/>
    <property type="evidence" value="ECO:0007669"/>
    <property type="project" value="RHEA"/>
</dbReference>
<proteinExistence type="inferred from homology"/>
<dbReference type="Gene3D" id="3.30.470.160">
    <property type="entry name" value="Inositol polyphosphate kinase"/>
    <property type="match status" value="1"/>
</dbReference>
<keyword evidence="5" id="KW-0067">ATP-binding</keyword>
<name>A0A553PGI4_TIGCA</name>
<dbReference type="EMBL" id="VCGU01000004">
    <property type="protein sequence ID" value="TRY76796.1"/>
    <property type="molecule type" value="Genomic_DNA"/>
</dbReference>
<organism evidence="10 11">
    <name type="scientific">Tigriopus californicus</name>
    <name type="common">Marine copepod</name>
    <dbReference type="NCBI Taxonomy" id="6832"/>
    <lineage>
        <taxon>Eukaryota</taxon>
        <taxon>Metazoa</taxon>
        <taxon>Ecdysozoa</taxon>
        <taxon>Arthropoda</taxon>
        <taxon>Crustacea</taxon>
        <taxon>Multicrustacea</taxon>
        <taxon>Hexanauplia</taxon>
        <taxon>Copepoda</taxon>
        <taxon>Harpacticoida</taxon>
        <taxon>Harpacticidae</taxon>
        <taxon>Tigriopus</taxon>
    </lineage>
</organism>
<sequence length="337" mass="37004">MSDPRPSGVLTSPAASSAPASSPTAPGTDLRVLFRSQVSVEELKAVLMPFEAQIAGHGSAQADGQHAFLKHKDGKLLKPFQKPPKGTREVAFYRGVQASDEPDDVAIRAWIPRFHGTENIGQVDGLTSGEQFLVLDDVLEGLSSPNIMDIKIGRQTWGPDAPVAKRDHEDRKYPGTKAPLGFSVLGIIIHRIKDGHAQGESIKYDRTFGTSLKTEDVQTIPKVYFDVDNTGLVPALVEVVVSQMKALLAVFERQRKYLIYASSILFAYDAEVVRQYLVDQDRARLARGVNLKLIDFAHVFPSEGQPDENFVSGLKNLIGVFESFLPEESRLPPVKSD</sequence>
<dbReference type="InterPro" id="IPR038286">
    <property type="entry name" value="IPK_sf"/>
</dbReference>
<evidence type="ECO:0000256" key="5">
    <source>
        <dbReference type="ARBA" id="ARBA00022840"/>
    </source>
</evidence>
<evidence type="ECO:0000256" key="7">
    <source>
        <dbReference type="ARBA" id="ARBA00036525"/>
    </source>
</evidence>
<dbReference type="STRING" id="6832.A0A553PGI4"/>
<dbReference type="GO" id="GO:0005634">
    <property type="term" value="C:nucleus"/>
    <property type="evidence" value="ECO:0007669"/>
    <property type="project" value="TreeGrafter"/>
</dbReference>
<dbReference type="SUPFAM" id="SSF56104">
    <property type="entry name" value="SAICAR synthase-like"/>
    <property type="match status" value="1"/>
</dbReference>
<feature type="compositionally biased region" description="Low complexity" evidence="9">
    <location>
        <begin position="11"/>
        <end position="26"/>
    </location>
</feature>
<dbReference type="Pfam" id="PF03770">
    <property type="entry name" value="IPK"/>
    <property type="match status" value="1"/>
</dbReference>
<evidence type="ECO:0000256" key="4">
    <source>
        <dbReference type="ARBA" id="ARBA00022777"/>
    </source>
</evidence>
<comment type="similarity">
    <text evidence="1 8">Belongs to the inositol phosphokinase (IPK) family.</text>
</comment>
<accession>A0A553PGI4</accession>